<evidence type="ECO:0000259" key="2">
    <source>
        <dbReference type="Pfam" id="PF00535"/>
    </source>
</evidence>
<dbReference type="eggNOG" id="COG1215">
    <property type="taxonomic scope" value="Bacteria"/>
</dbReference>
<dbReference type="Gene3D" id="3.90.550.10">
    <property type="entry name" value="Spore Coat Polysaccharide Biosynthesis Protein SpsA, Chain A"/>
    <property type="match status" value="1"/>
</dbReference>
<dbReference type="KEGG" id="tki:TKV_c10590"/>
<keyword evidence="1" id="KW-0812">Transmembrane</keyword>
<evidence type="ECO:0000313" key="4">
    <source>
        <dbReference type="Proteomes" id="UP000029669"/>
    </source>
</evidence>
<dbReference type="InterPro" id="IPR029044">
    <property type="entry name" value="Nucleotide-diphossugar_trans"/>
</dbReference>
<feature type="domain" description="Glycosyltransferase 2-like" evidence="2">
    <location>
        <begin position="56"/>
        <end position="130"/>
    </location>
</feature>
<dbReference type="RefSeq" id="WP_236617433.1">
    <property type="nucleotide sequence ID" value="NZ_CP009170.1"/>
</dbReference>
<evidence type="ECO:0000256" key="1">
    <source>
        <dbReference type="SAM" id="Phobius"/>
    </source>
</evidence>
<sequence length="134" mass="15496">MTIWEVIGWYVFTYPLAMSIIWTLAGIYFWWRREKSYSRKPSQWRKIGAKNWPPVTILVPCHNEEVSIAATCTALQFLNYPNYRVVFIDDASSDNTANIIRRFVGLNPNFHLLRLSENQGKANALNTALSVDVL</sequence>
<keyword evidence="3" id="KW-0808">Transferase</keyword>
<dbReference type="HOGENOM" id="CLU_1895203_0_0_9"/>
<accession>A0A097AQZ2</accession>
<dbReference type="Proteomes" id="UP000029669">
    <property type="component" value="Chromosome"/>
</dbReference>
<dbReference type="GO" id="GO:0016740">
    <property type="term" value="F:transferase activity"/>
    <property type="evidence" value="ECO:0007669"/>
    <property type="project" value="UniProtKB-KW"/>
</dbReference>
<dbReference type="AlphaFoldDB" id="A0A097AQZ2"/>
<organism evidence="3 4">
    <name type="scientific">Thermoanaerobacter kivui</name>
    <name type="common">Acetogenium kivui</name>
    <dbReference type="NCBI Taxonomy" id="2325"/>
    <lineage>
        <taxon>Bacteria</taxon>
        <taxon>Bacillati</taxon>
        <taxon>Bacillota</taxon>
        <taxon>Clostridia</taxon>
        <taxon>Thermoanaerobacterales</taxon>
        <taxon>Thermoanaerobacteraceae</taxon>
        <taxon>Thermoanaerobacter</taxon>
    </lineage>
</organism>
<dbReference type="Pfam" id="PF00535">
    <property type="entry name" value="Glycos_transf_2"/>
    <property type="match status" value="1"/>
</dbReference>
<reference evidence="4" key="1">
    <citation type="journal article" date="2015" name="Genome Announc.">
        <title>Whole-Genome Sequences of 80 Environmental and Clinical Isolates of Burkholderia pseudomallei.</title>
        <authorList>
            <person name="Johnson S.L."/>
            <person name="Baker A.L."/>
            <person name="Chain P.S."/>
            <person name="Currie B.J."/>
            <person name="Daligault H.E."/>
            <person name="Davenport K.W."/>
            <person name="Davis C.B."/>
            <person name="Inglis T.J."/>
            <person name="Kaestli M."/>
            <person name="Koren S."/>
            <person name="Mayo M."/>
            <person name="Merritt A.J."/>
            <person name="Price E.P."/>
            <person name="Sarovich D.S."/>
            <person name="Warner J."/>
            <person name="Rosovitz M.J."/>
        </authorList>
    </citation>
    <scope>NUCLEOTIDE SEQUENCE [LARGE SCALE GENOMIC DNA]</scope>
    <source>
        <strain evidence="4">DSM 2030</strain>
    </source>
</reference>
<name>A0A097AQZ2_THEKI</name>
<dbReference type="STRING" id="2325.TKV_c10590"/>
<keyword evidence="1" id="KW-1133">Transmembrane helix</keyword>
<dbReference type="SUPFAM" id="SSF53448">
    <property type="entry name" value="Nucleotide-diphospho-sugar transferases"/>
    <property type="match status" value="1"/>
</dbReference>
<proteinExistence type="predicted"/>
<keyword evidence="1" id="KW-0472">Membrane</keyword>
<dbReference type="InterPro" id="IPR050256">
    <property type="entry name" value="Glycosyltransferase_2"/>
</dbReference>
<dbReference type="PANTHER" id="PTHR48090">
    <property type="entry name" value="UNDECAPRENYL-PHOSPHATE 4-DEOXY-4-FORMAMIDO-L-ARABINOSE TRANSFERASE-RELATED"/>
    <property type="match status" value="1"/>
</dbReference>
<dbReference type="CDD" id="cd06423">
    <property type="entry name" value="CESA_like"/>
    <property type="match status" value="1"/>
</dbReference>
<gene>
    <name evidence="3" type="ORF">TKV_c10590</name>
</gene>
<dbReference type="InterPro" id="IPR001173">
    <property type="entry name" value="Glyco_trans_2-like"/>
</dbReference>
<protein>
    <submittedName>
        <fullName evidence="3">Glycosyl transferase family 2</fullName>
    </submittedName>
</protein>
<feature type="transmembrane region" description="Helical" evidence="1">
    <location>
        <begin position="6"/>
        <end position="31"/>
    </location>
</feature>
<keyword evidence="4" id="KW-1185">Reference proteome</keyword>
<evidence type="ECO:0000313" key="3">
    <source>
        <dbReference type="EMBL" id="AIS52234.1"/>
    </source>
</evidence>
<dbReference type="EMBL" id="CP009170">
    <property type="protein sequence ID" value="AIS52234.1"/>
    <property type="molecule type" value="Genomic_DNA"/>
</dbReference>